<organism evidence="1">
    <name type="scientific">Pseudomonas aeruginosa</name>
    <dbReference type="NCBI Taxonomy" id="287"/>
    <lineage>
        <taxon>Bacteria</taxon>
        <taxon>Pseudomonadati</taxon>
        <taxon>Pseudomonadota</taxon>
        <taxon>Gammaproteobacteria</taxon>
        <taxon>Pseudomonadales</taxon>
        <taxon>Pseudomonadaceae</taxon>
        <taxon>Pseudomonas</taxon>
    </lineage>
</organism>
<comment type="caution">
    <text evidence="1">The sequence shown here is derived from an EMBL/GenBank/DDBJ whole genome shotgun (WGS) entry which is preliminary data.</text>
</comment>
<gene>
    <name evidence="1" type="ORF">GNQ20_19935</name>
</gene>
<sequence>MAFFEDNAGPGIADASGPAALFCCAVRRGYPQAGSLSPEAIACGPLAQAAVQNITQFDEESARRLRLYAYADRPKYPDK</sequence>
<dbReference type="AlphaFoldDB" id="A0A6A9K4X4"/>
<dbReference type="EMBL" id="WOAJ01000008">
    <property type="protein sequence ID" value="MUI60082.1"/>
    <property type="molecule type" value="Genomic_DNA"/>
</dbReference>
<reference evidence="1" key="1">
    <citation type="submission" date="2019-11" db="EMBL/GenBank/DDBJ databases">
        <title>Genomes of ocular Pseudomonas aeruginosa isolates.</title>
        <authorList>
            <person name="Khan M."/>
            <person name="Rice S.A."/>
            <person name="Willcox M.D.P."/>
            <person name="Stapleton F."/>
        </authorList>
    </citation>
    <scope>NUCLEOTIDE SEQUENCE</scope>
    <source>
        <strain evidence="1">PA206</strain>
    </source>
</reference>
<proteinExistence type="predicted"/>
<name>A0A6A9K4X4_PSEAI</name>
<protein>
    <submittedName>
        <fullName evidence="1">Uncharacterized protein</fullName>
    </submittedName>
</protein>
<dbReference type="RefSeq" id="WP_153574653.1">
    <property type="nucleotide sequence ID" value="NZ_BSBA01000011.1"/>
</dbReference>
<evidence type="ECO:0000313" key="1">
    <source>
        <dbReference type="EMBL" id="MUI60082.1"/>
    </source>
</evidence>
<accession>A0A6A9K4X4</accession>